<dbReference type="EMBL" id="JBHTCJ010000009">
    <property type="protein sequence ID" value="MFC7343334.1"/>
    <property type="molecule type" value="Genomic_DNA"/>
</dbReference>
<proteinExistence type="predicted"/>
<comment type="caution">
    <text evidence="1">The sequence shown here is derived from an EMBL/GenBank/DDBJ whole genome shotgun (WGS) entry which is preliminary data.</text>
</comment>
<dbReference type="Proteomes" id="UP001596504">
    <property type="component" value="Unassembled WGS sequence"/>
</dbReference>
<name>A0ABW2LLE7_9PSEU</name>
<evidence type="ECO:0000313" key="2">
    <source>
        <dbReference type="Proteomes" id="UP001596504"/>
    </source>
</evidence>
<reference evidence="2" key="1">
    <citation type="journal article" date="2019" name="Int. J. Syst. Evol. Microbiol.">
        <title>The Global Catalogue of Microorganisms (GCM) 10K type strain sequencing project: providing services to taxonomists for standard genome sequencing and annotation.</title>
        <authorList>
            <consortium name="The Broad Institute Genomics Platform"/>
            <consortium name="The Broad Institute Genome Sequencing Center for Infectious Disease"/>
            <person name="Wu L."/>
            <person name="Ma J."/>
        </authorList>
    </citation>
    <scope>NUCLEOTIDE SEQUENCE [LARGE SCALE GENOMIC DNA]</scope>
    <source>
        <strain evidence="2">WLHS5</strain>
    </source>
</reference>
<accession>A0ABW2LLE7</accession>
<sequence length="61" mass="7051">MSVIDHVRLAVRLRETQWLIDDVAHHTAAHRLEERELAETARALAELAELLEETRTALSHR</sequence>
<gene>
    <name evidence="1" type="ORF">ACFQRI_18190</name>
</gene>
<protein>
    <submittedName>
        <fullName evidence="1">Uncharacterized protein</fullName>
    </submittedName>
</protein>
<dbReference type="RefSeq" id="WP_380670119.1">
    <property type="nucleotide sequence ID" value="NZ_JBHTCJ010000009.1"/>
</dbReference>
<keyword evidence="2" id="KW-1185">Reference proteome</keyword>
<organism evidence="1 2">
    <name type="scientific">Saccharopolyspora griseoalba</name>
    <dbReference type="NCBI Taxonomy" id="1431848"/>
    <lineage>
        <taxon>Bacteria</taxon>
        <taxon>Bacillati</taxon>
        <taxon>Actinomycetota</taxon>
        <taxon>Actinomycetes</taxon>
        <taxon>Pseudonocardiales</taxon>
        <taxon>Pseudonocardiaceae</taxon>
        <taxon>Saccharopolyspora</taxon>
    </lineage>
</organism>
<evidence type="ECO:0000313" key="1">
    <source>
        <dbReference type="EMBL" id="MFC7343334.1"/>
    </source>
</evidence>